<proteinExistence type="inferred from homology"/>
<evidence type="ECO:0000259" key="9">
    <source>
        <dbReference type="SMART" id="SM01082"/>
    </source>
</evidence>
<evidence type="ECO:0000256" key="2">
    <source>
        <dbReference type="ARBA" id="ARBA00004123"/>
    </source>
</evidence>
<feature type="chain" id="PRO_5043034118" description="Histone chaperone domain-containing protein" evidence="8">
    <location>
        <begin position="21"/>
        <end position="361"/>
    </location>
</feature>
<dbReference type="PANTHER" id="PTHR39219:SF1">
    <property type="entry name" value="ER MEMBRANE PROTEIN COMPLEX SUBUNIT 10"/>
    <property type="match status" value="1"/>
</dbReference>
<dbReference type="GO" id="GO:0005634">
    <property type="term" value="C:nucleus"/>
    <property type="evidence" value="ECO:0007669"/>
    <property type="project" value="UniProtKB-SubCell"/>
</dbReference>
<keyword evidence="4" id="KW-0143">Chaperone</keyword>
<feature type="compositionally biased region" description="Acidic residues" evidence="7">
    <location>
        <begin position="290"/>
        <end position="311"/>
    </location>
</feature>
<feature type="region of interest" description="Disordered" evidence="7">
    <location>
        <begin position="279"/>
        <end position="361"/>
    </location>
</feature>
<evidence type="ECO:0000313" key="11">
    <source>
        <dbReference type="Proteomes" id="UP001302745"/>
    </source>
</evidence>
<evidence type="ECO:0000256" key="4">
    <source>
        <dbReference type="ARBA" id="ARBA00023186"/>
    </source>
</evidence>
<comment type="similarity">
    <text evidence="3">Belongs to the CHZ1 family.</text>
</comment>
<comment type="caution">
    <text evidence="10">The sequence shown here is derived from an EMBL/GenBank/DDBJ whole genome shotgun (WGS) entry which is preliminary data.</text>
</comment>
<feature type="signal peptide" evidence="8">
    <location>
        <begin position="1"/>
        <end position="20"/>
    </location>
</feature>
<comment type="function">
    <text evidence="1">Forms a chaperone-bound H2A.Z-H2B complex that acts as a source for SWR1 complex-dependent H2A to H2A.Z histone replacement in chromatin.</text>
</comment>
<comment type="subunit">
    <text evidence="6">Forms a heterotrimer with H2A.Z-H2B, stabilizing the association of the histone dimer. Also, with a lower affinity, forms a heterotrimer with H2A-H2B.</text>
</comment>
<name>A0AAN6VNZ3_9PEZI</name>
<feature type="region of interest" description="Disordered" evidence="7">
    <location>
        <begin position="46"/>
        <end position="84"/>
    </location>
</feature>
<evidence type="ECO:0000256" key="1">
    <source>
        <dbReference type="ARBA" id="ARBA00002212"/>
    </source>
</evidence>
<dbReference type="AlphaFoldDB" id="A0AAN6VNZ3"/>
<evidence type="ECO:0000313" key="10">
    <source>
        <dbReference type="EMBL" id="KAK4155117.1"/>
    </source>
</evidence>
<evidence type="ECO:0000256" key="3">
    <source>
        <dbReference type="ARBA" id="ARBA00008057"/>
    </source>
</evidence>
<dbReference type="Pfam" id="PF09649">
    <property type="entry name" value="CHZ"/>
    <property type="match status" value="1"/>
</dbReference>
<reference evidence="10" key="2">
    <citation type="submission" date="2023-05" db="EMBL/GenBank/DDBJ databases">
        <authorList>
            <consortium name="Lawrence Berkeley National Laboratory"/>
            <person name="Steindorff A."/>
            <person name="Hensen N."/>
            <person name="Bonometti L."/>
            <person name="Westerberg I."/>
            <person name="Brannstrom I.O."/>
            <person name="Guillou S."/>
            <person name="Cros-Aarteil S."/>
            <person name="Calhoun S."/>
            <person name="Haridas S."/>
            <person name="Kuo A."/>
            <person name="Mondo S."/>
            <person name="Pangilinan J."/>
            <person name="Riley R."/>
            <person name="Labutti K."/>
            <person name="Andreopoulos B."/>
            <person name="Lipzen A."/>
            <person name="Chen C."/>
            <person name="Yanf M."/>
            <person name="Daum C."/>
            <person name="Ng V."/>
            <person name="Clum A."/>
            <person name="Ohm R."/>
            <person name="Martin F."/>
            <person name="Silar P."/>
            <person name="Natvig D."/>
            <person name="Lalanne C."/>
            <person name="Gautier V."/>
            <person name="Ament-Velasquez S.L."/>
            <person name="Kruys A."/>
            <person name="Hutchinson M.I."/>
            <person name="Powell A.J."/>
            <person name="Barry K."/>
            <person name="Miller A.N."/>
            <person name="Grigoriev I.V."/>
            <person name="Debuchy R."/>
            <person name="Gladieux P."/>
            <person name="Thoren M.H."/>
            <person name="Johannesson H."/>
        </authorList>
    </citation>
    <scope>NUCLEOTIDE SEQUENCE</scope>
    <source>
        <strain evidence="10">CBS 538.74</strain>
    </source>
</reference>
<evidence type="ECO:0000256" key="6">
    <source>
        <dbReference type="ARBA" id="ARBA00025877"/>
    </source>
</evidence>
<keyword evidence="11" id="KW-1185">Reference proteome</keyword>
<organism evidence="10 11">
    <name type="scientific">Chaetomidium leptoderma</name>
    <dbReference type="NCBI Taxonomy" id="669021"/>
    <lineage>
        <taxon>Eukaryota</taxon>
        <taxon>Fungi</taxon>
        <taxon>Dikarya</taxon>
        <taxon>Ascomycota</taxon>
        <taxon>Pezizomycotina</taxon>
        <taxon>Sordariomycetes</taxon>
        <taxon>Sordariomycetidae</taxon>
        <taxon>Sordariales</taxon>
        <taxon>Chaetomiaceae</taxon>
        <taxon>Chaetomidium</taxon>
    </lineage>
</organism>
<evidence type="ECO:0000256" key="5">
    <source>
        <dbReference type="ARBA" id="ARBA00023242"/>
    </source>
</evidence>
<dbReference type="SMART" id="SM01082">
    <property type="entry name" value="CHZ"/>
    <property type="match status" value="1"/>
</dbReference>
<sequence length="361" mass="38747">MRFTTLIPALFAATAHLASASDATRTAAIYIQPLTAPSAPPSLLAELAIPDNDSPSRPKGEEQEEGEEGENPTTTTETSSSAAEVLSYSAPDLPEADDDETTTSQKQLVRIGIYDLSPNGGRWLSSTSVASADNFAKGYAPHFVVTLDGEGRYLGVVCRGVAIDAGQTRDFGPQAAVVRTEAGAQPLLGKPVVLSPEGRKVVEEVEKSFIQKYWWVLVSPSARGPLSAGCQWLPGQSGLTQGRTPQILRCCCCANGSNMATNPENGGAFATDFKGKGKAPAAKEHADDTSMVDDDDEDDDEEEEVEEEIDLDNVIGRRTRGKVIDFAKAAQENPAEDDEDEEDDEDFVEEEKVDEDKMDED</sequence>
<dbReference type="Proteomes" id="UP001302745">
    <property type="component" value="Unassembled WGS sequence"/>
</dbReference>
<accession>A0AAN6VNZ3</accession>
<protein>
    <recommendedName>
        <fullName evidence="9">Histone chaperone domain-containing protein</fullName>
    </recommendedName>
</protein>
<dbReference type="EMBL" id="MU856895">
    <property type="protein sequence ID" value="KAK4155117.1"/>
    <property type="molecule type" value="Genomic_DNA"/>
</dbReference>
<evidence type="ECO:0000256" key="8">
    <source>
        <dbReference type="SAM" id="SignalP"/>
    </source>
</evidence>
<comment type="subcellular location">
    <subcellularLocation>
        <location evidence="2">Nucleus</location>
    </subcellularLocation>
</comment>
<keyword evidence="8" id="KW-0732">Signal</keyword>
<dbReference type="InterPro" id="IPR019098">
    <property type="entry name" value="Histone_chaperone_domain_CHZ"/>
</dbReference>
<feature type="compositionally biased region" description="Acidic residues" evidence="7">
    <location>
        <begin position="334"/>
        <end position="361"/>
    </location>
</feature>
<evidence type="ECO:0000256" key="7">
    <source>
        <dbReference type="SAM" id="MobiDB-lite"/>
    </source>
</evidence>
<feature type="domain" description="Histone chaperone" evidence="9">
    <location>
        <begin position="299"/>
        <end position="335"/>
    </location>
</feature>
<gene>
    <name evidence="10" type="ORF">C8A00DRAFT_42261</name>
</gene>
<keyword evidence="5" id="KW-0539">Nucleus</keyword>
<dbReference type="PANTHER" id="PTHR39219">
    <property type="entry name" value="ER MEMBRANE PROTEIN COMPLEX SUBUNIT 10"/>
    <property type="match status" value="1"/>
</dbReference>
<reference evidence="10" key="1">
    <citation type="journal article" date="2023" name="Mol. Phylogenet. Evol.">
        <title>Genome-scale phylogeny and comparative genomics of the fungal order Sordariales.</title>
        <authorList>
            <person name="Hensen N."/>
            <person name="Bonometti L."/>
            <person name="Westerberg I."/>
            <person name="Brannstrom I.O."/>
            <person name="Guillou S."/>
            <person name="Cros-Aarteil S."/>
            <person name="Calhoun S."/>
            <person name="Haridas S."/>
            <person name="Kuo A."/>
            <person name="Mondo S."/>
            <person name="Pangilinan J."/>
            <person name="Riley R."/>
            <person name="LaButti K."/>
            <person name="Andreopoulos B."/>
            <person name="Lipzen A."/>
            <person name="Chen C."/>
            <person name="Yan M."/>
            <person name="Daum C."/>
            <person name="Ng V."/>
            <person name="Clum A."/>
            <person name="Steindorff A."/>
            <person name="Ohm R.A."/>
            <person name="Martin F."/>
            <person name="Silar P."/>
            <person name="Natvig D.O."/>
            <person name="Lalanne C."/>
            <person name="Gautier V."/>
            <person name="Ament-Velasquez S.L."/>
            <person name="Kruys A."/>
            <person name="Hutchinson M.I."/>
            <person name="Powell A.J."/>
            <person name="Barry K."/>
            <person name="Miller A.N."/>
            <person name="Grigoriev I.V."/>
            <person name="Debuchy R."/>
            <person name="Gladieux P."/>
            <person name="Hiltunen Thoren M."/>
            <person name="Johannesson H."/>
        </authorList>
    </citation>
    <scope>NUCLEOTIDE SEQUENCE</scope>
    <source>
        <strain evidence="10">CBS 538.74</strain>
    </source>
</reference>